<proteinExistence type="predicted"/>
<evidence type="ECO:0000256" key="1">
    <source>
        <dbReference type="ARBA" id="ARBA00023015"/>
    </source>
</evidence>
<dbReference type="PANTHER" id="PTHR30146">
    <property type="entry name" value="LACI-RELATED TRANSCRIPTIONAL REPRESSOR"/>
    <property type="match status" value="1"/>
</dbReference>
<gene>
    <name evidence="6" type="ORF">ACFOX0_19110</name>
</gene>
<evidence type="ECO:0000313" key="7">
    <source>
        <dbReference type="Proteomes" id="UP001595868"/>
    </source>
</evidence>
<dbReference type="InterPro" id="IPR046335">
    <property type="entry name" value="LacI/GalR-like_sensor"/>
</dbReference>
<feature type="compositionally biased region" description="Low complexity" evidence="4">
    <location>
        <begin position="22"/>
        <end position="36"/>
    </location>
</feature>
<dbReference type="Proteomes" id="UP001595868">
    <property type="component" value="Unassembled WGS sequence"/>
</dbReference>
<dbReference type="PANTHER" id="PTHR30146:SF153">
    <property type="entry name" value="LACTOSE OPERON REPRESSOR"/>
    <property type="match status" value="1"/>
</dbReference>
<evidence type="ECO:0000313" key="6">
    <source>
        <dbReference type="EMBL" id="MFC4108028.1"/>
    </source>
</evidence>
<protein>
    <submittedName>
        <fullName evidence="6">Substrate-binding domain-containing protein</fullName>
    </submittedName>
</protein>
<name>A0ABV8KPU9_9ACTN</name>
<feature type="domain" description="Transcriptional regulator LacI/GalR-like sensor" evidence="5">
    <location>
        <begin position="42"/>
        <end position="170"/>
    </location>
</feature>
<evidence type="ECO:0000259" key="5">
    <source>
        <dbReference type="Pfam" id="PF13377"/>
    </source>
</evidence>
<evidence type="ECO:0000256" key="3">
    <source>
        <dbReference type="ARBA" id="ARBA00023163"/>
    </source>
</evidence>
<feature type="region of interest" description="Disordered" evidence="4">
    <location>
        <begin position="1"/>
        <end position="47"/>
    </location>
</feature>
<dbReference type="Pfam" id="PF13377">
    <property type="entry name" value="Peripla_BP_3"/>
    <property type="match status" value="1"/>
</dbReference>
<keyword evidence="3" id="KW-0804">Transcription</keyword>
<dbReference type="Gene3D" id="3.40.50.2300">
    <property type="match status" value="1"/>
</dbReference>
<dbReference type="RefSeq" id="WP_377547741.1">
    <property type="nucleotide sequence ID" value="NZ_JBHSBN010000013.1"/>
</dbReference>
<accession>A0ABV8KPU9</accession>
<comment type="caution">
    <text evidence="6">The sequence shown here is derived from an EMBL/GenBank/DDBJ whole genome shotgun (WGS) entry which is preliminary data.</text>
</comment>
<keyword evidence="2" id="KW-0238">DNA-binding</keyword>
<evidence type="ECO:0000256" key="2">
    <source>
        <dbReference type="ARBA" id="ARBA00023125"/>
    </source>
</evidence>
<keyword evidence="7" id="KW-1185">Reference proteome</keyword>
<evidence type="ECO:0000256" key="4">
    <source>
        <dbReference type="SAM" id="MobiDB-lite"/>
    </source>
</evidence>
<dbReference type="InterPro" id="IPR028082">
    <property type="entry name" value="Peripla_BP_I"/>
</dbReference>
<reference evidence="7" key="1">
    <citation type="journal article" date="2019" name="Int. J. Syst. Evol. Microbiol.">
        <title>The Global Catalogue of Microorganisms (GCM) 10K type strain sequencing project: providing services to taxonomists for standard genome sequencing and annotation.</title>
        <authorList>
            <consortium name="The Broad Institute Genomics Platform"/>
            <consortium name="The Broad Institute Genome Sequencing Center for Infectious Disease"/>
            <person name="Wu L."/>
            <person name="Ma J."/>
        </authorList>
    </citation>
    <scope>NUCLEOTIDE SEQUENCE [LARGE SCALE GENOMIC DNA]</scope>
    <source>
        <strain evidence="7">2902at01</strain>
    </source>
</reference>
<dbReference type="EMBL" id="JBHSBN010000013">
    <property type="protein sequence ID" value="MFC4108028.1"/>
    <property type="molecule type" value="Genomic_DNA"/>
</dbReference>
<keyword evidence="1" id="KW-0805">Transcription regulation</keyword>
<dbReference type="SUPFAM" id="SSF53822">
    <property type="entry name" value="Periplasmic binding protein-like I"/>
    <property type="match status" value="1"/>
</dbReference>
<sequence length="182" mass="18445">MSGLAAASTSARPAIVTRAVRSPAAPAIAPTSAGPTRKPRYADEATEVDVNDHRQGEAAAAALLAPGAPPAAGTTVPAGPPRAIVTMGDQLARGVLRAAAERGLAVPGQLAVTGWDDSRAATEARPALTTVRQSLRDQGYACARAVLDLSATDPPPTLADRWELVVRESTGRNASGSSVDPP</sequence>
<organism evidence="6 7">
    <name type="scientific">Micromonospora zhanjiangensis</name>
    <dbReference type="NCBI Taxonomy" id="1522057"/>
    <lineage>
        <taxon>Bacteria</taxon>
        <taxon>Bacillati</taxon>
        <taxon>Actinomycetota</taxon>
        <taxon>Actinomycetes</taxon>
        <taxon>Micromonosporales</taxon>
        <taxon>Micromonosporaceae</taxon>
        <taxon>Micromonospora</taxon>
    </lineage>
</organism>